<name>A0A1B2J098_9LACO</name>
<evidence type="ECO:0000256" key="5">
    <source>
        <dbReference type="ARBA" id="ARBA00022692"/>
    </source>
</evidence>
<dbReference type="EMBL" id="CP014924">
    <property type="protein sequence ID" value="ANZ67668.1"/>
    <property type="molecule type" value="Genomic_DNA"/>
</dbReference>
<dbReference type="AlphaFoldDB" id="A0A1B2J098"/>
<sequence>MKQSRQPIRSWFSAWILNSKTVVALIILLLVLLNLFMLSKLPWLWSPLKGVFTLLGVPIMLAGVGYYLINPLVDRLEAKFHVNRLVTIAVVFVVILGLLIWGVVSLIPVVQAQIVSLLDNWPRYWNHLEDFLTQWVPGSPFEALHKQLTDFNDEIANLLKGRGSDLVSTSLTSIAGVVSRVSTVLIALITAPFILFYLLKDGHQLPKYLAHFVPKRNRASFLRILTSMNRQVSNYIRGQLTVAFFVGAMFALGYWVIGLKFALLLGIVSGILNLIPYLGSFLAMIPAITVGAFVSPLMLVKVLIVFAIEQTLEGRVISPLVLGNTLAIHPVTIIFILLAAGKLFGVPGVILGIPGYAVIKVIVNEWFDWYRRHSDFDTDDAVDEQPASSSSEK</sequence>
<organism evidence="9 10">
    <name type="scientific">Secundilactobacillus paracollinoides</name>
    <dbReference type="NCBI Taxonomy" id="240427"/>
    <lineage>
        <taxon>Bacteria</taxon>
        <taxon>Bacillati</taxon>
        <taxon>Bacillota</taxon>
        <taxon>Bacilli</taxon>
        <taxon>Lactobacillales</taxon>
        <taxon>Lactobacillaceae</taxon>
        <taxon>Secundilactobacillus</taxon>
    </lineage>
</organism>
<dbReference type="InterPro" id="IPR002549">
    <property type="entry name" value="AI-2E-like"/>
</dbReference>
<dbReference type="PANTHER" id="PTHR21716">
    <property type="entry name" value="TRANSMEMBRANE PROTEIN"/>
    <property type="match status" value="1"/>
</dbReference>
<proteinExistence type="inferred from homology"/>
<evidence type="ECO:0000256" key="1">
    <source>
        <dbReference type="ARBA" id="ARBA00004651"/>
    </source>
</evidence>
<evidence type="ECO:0000256" key="3">
    <source>
        <dbReference type="ARBA" id="ARBA00022448"/>
    </source>
</evidence>
<keyword evidence="10" id="KW-1185">Reference proteome</keyword>
<dbReference type="GO" id="GO:0005886">
    <property type="term" value="C:plasma membrane"/>
    <property type="evidence" value="ECO:0007669"/>
    <property type="project" value="UniProtKB-SubCell"/>
</dbReference>
<comment type="subcellular location">
    <subcellularLocation>
        <location evidence="1">Cell membrane</location>
        <topology evidence="1">Multi-pass membrane protein</topology>
    </subcellularLocation>
</comment>
<dbReference type="Pfam" id="PF01594">
    <property type="entry name" value="AI-2E_transport"/>
    <property type="match status" value="1"/>
</dbReference>
<dbReference type="RefSeq" id="WP_054711347.1">
    <property type="nucleotide sequence ID" value="NZ_CP014912.1"/>
</dbReference>
<feature type="transmembrane region" description="Helical" evidence="8">
    <location>
        <begin position="85"/>
        <end position="110"/>
    </location>
</feature>
<evidence type="ECO:0000256" key="8">
    <source>
        <dbReference type="SAM" id="Phobius"/>
    </source>
</evidence>
<feature type="transmembrane region" description="Helical" evidence="8">
    <location>
        <begin position="177"/>
        <end position="199"/>
    </location>
</feature>
<gene>
    <name evidence="9" type="ORF">AYR63_11380</name>
</gene>
<dbReference type="PANTHER" id="PTHR21716:SF53">
    <property type="entry name" value="PERMEASE PERM-RELATED"/>
    <property type="match status" value="1"/>
</dbReference>
<keyword evidence="5 8" id="KW-0812">Transmembrane</keyword>
<keyword evidence="6 8" id="KW-1133">Transmembrane helix</keyword>
<comment type="similarity">
    <text evidence="2">Belongs to the autoinducer-2 exporter (AI-2E) (TC 2.A.86) family.</text>
</comment>
<feature type="transmembrane region" description="Helical" evidence="8">
    <location>
        <begin position="21"/>
        <end position="39"/>
    </location>
</feature>
<evidence type="ECO:0000256" key="7">
    <source>
        <dbReference type="ARBA" id="ARBA00023136"/>
    </source>
</evidence>
<evidence type="ECO:0000256" key="4">
    <source>
        <dbReference type="ARBA" id="ARBA00022475"/>
    </source>
</evidence>
<feature type="transmembrane region" description="Helical" evidence="8">
    <location>
        <begin position="51"/>
        <end position="73"/>
    </location>
</feature>
<keyword evidence="7 8" id="KW-0472">Membrane</keyword>
<evidence type="ECO:0000313" key="9">
    <source>
        <dbReference type="EMBL" id="ANZ67668.1"/>
    </source>
</evidence>
<dbReference type="OrthoDB" id="9793390at2"/>
<evidence type="ECO:0000256" key="2">
    <source>
        <dbReference type="ARBA" id="ARBA00009773"/>
    </source>
</evidence>
<feature type="transmembrane region" description="Helical" evidence="8">
    <location>
        <begin position="281"/>
        <end position="308"/>
    </location>
</feature>
<dbReference type="STRING" id="240427.AYR62_04340"/>
<feature type="transmembrane region" description="Helical" evidence="8">
    <location>
        <begin position="320"/>
        <end position="338"/>
    </location>
</feature>
<evidence type="ECO:0000256" key="6">
    <source>
        <dbReference type="ARBA" id="ARBA00022989"/>
    </source>
</evidence>
<reference evidence="9 10" key="1">
    <citation type="submission" date="2016-03" db="EMBL/GenBank/DDBJ databases">
        <title>Pediococcus and Lactobacillus from brewery environment - whole genome sequencing and assembly.</title>
        <authorList>
            <person name="Behr J."/>
            <person name="Geissler A.J."/>
            <person name="Vogel R.F."/>
        </authorList>
    </citation>
    <scope>NUCLEOTIDE SEQUENCE [LARGE SCALE GENOMIC DNA]</scope>
    <source>
        <strain evidence="9 10">TMW 1.1995</strain>
    </source>
</reference>
<keyword evidence="4" id="KW-1003">Cell membrane</keyword>
<dbReference type="Proteomes" id="UP000093267">
    <property type="component" value="Chromosome"/>
</dbReference>
<protein>
    <submittedName>
        <fullName evidence="9">AI-2E family transporter</fullName>
    </submittedName>
</protein>
<dbReference type="GO" id="GO:0055085">
    <property type="term" value="P:transmembrane transport"/>
    <property type="evidence" value="ECO:0007669"/>
    <property type="project" value="TreeGrafter"/>
</dbReference>
<keyword evidence="3" id="KW-0813">Transport</keyword>
<evidence type="ECO:0000313" key="10">
    <source>
        <dbReference type="Proteomes" id="UP000093267"/>
    </source>
</evidence>
<feature type="transmembrane region" description="Helical" evidence="8">
    <location>
        <begin position="344"/>
        <end position="363"/>
    </location>
</feature>
<accession>A0A1B2J098</accession>
<feature type="transmembrane region" description="Helical" evidence="8">
    <location>
        <begin position="242"/>
        <end position="275"/>
    </location>
</feature>